<dbReference type="AlphaFoldDB" id="A0A8J7Z0Q4"/>
<dbReference type="SUPFAM" id="SSF55347">
    <property type="entry name" value="Glyceraldehyde-3-phosphate dehydrogenase-like, C-terminal domain"/>
    <property type="match status" value="1"/>
</dbReference>
<evidence type="ECO:0000256" key="2">
    <source>
        <dbReference type="ARBA" id="ARBA00023002"/>
    </source>
</evidence>
<proteinExistence type="inferred from homology"/>
<dbReference type="SUPFAM" id="SSF51735">
    <property type="entry name" value="NAD(P)-binding Rossmann-fold domains"/>
    <property type="match status" value="1"/>
</dbReference>
<keyword evidence="6" id="KW-1185">Reference proteome</keyword>
<feature type="domain" description="Gfo/Idh/MocA-like oxidoreductase C-terminal" evidence="4">
    <location>
        <begin position="137"/>
        <end position="366"/>
    </location>
</feature>
<organism evidence="5 6">
    <name type="scientific">Myxacorys almedinensis A</name>
    <dbReference type="NCBI Taxonomy" id="2690445"/>
    <lineage>
        <taxon>Bacteria</taxon>
        <taxon>Bacillati</taxon>
        <taxon>Cyanobacteriota</taxon>
        <taxon>Cyanophyceae</taxon>
        <taxon>Leptolyngbyales</taxon>
        <taxon>Leptolyngbyaceae</taxon>
        <taxon>Myxacorys</taxon>
        <taxon>Myxacorys almedinensis</taxon>
    </lineage>
</organism>
<dbReference type="PANTHER" id="PTHR43818:SF11">
    <property type="entry name" value="BCDNA.GH03377"/>
    <property type="match status" value="1"/>
</dbReference>
<evidence type="ECO:0000259" key="4">
    <source>
        <dbReference type="Pfam" id="PF02894"/>
    </source>
</evidence>
<dbReference type="PANTHER" id="PTHR43818">
    <property type="entry name" value="BCDNA.GH03377"/>
    <property type="match status" value="1"/>
</dbReference>
<comment type="caution">
    <text evidence="5">The sequence shown here is derived from an EMBL/GenBank/DDBJ whole genome shotgun (WGS) entry which is preliminary data.</text>
</comment>
<gene>
    <name evidence="5" type="ORF">GS601_12670</name>
</gene>
<dbReference type="Pfam" id="PF01408">
    <property type="entry name" value="GFO_IDH_MocA"/>
    <property type="match status" value="1"/>
</dbReference>
<sequence>MMSDIRVAIAGTGIGQKVHIPGFQSHPRTCVVAVYHRDLEKATAIAQAHNIPQAYSILEEMAARLDIDAVSISTPPFLHYEMAKIVLNANKHLLLEKPTALTYAEAKKIHTLALSKPVATAMNFEFRFVPAWQYLAELLAEGYVGQKRLIKIDWLVSSRADASRPWNWYARKDQGGGVLGAIGSHAFDYVAWLFGSVKRLSTHLSTSISARPDPVTGTLKPVDSDDTCTLMMELADGTPCQMCLSSVTVQGRGHWVEIYGDRGTLVLGSDNQKDYVHGFKLWGSQGGKELSELEVPKRLAFPQVFTDGRIAPFIQVVDRWISNIEAVRNGHARQESMPPSIREGMDSQLLMDLARESNETGTWVTVPL</sequence>
<dbReference type="Proteomes" id="UP000646053">
    <property type="component" value="Unassembled WGS sequence"/>
</dbReference>
<dbReference type="Gene3D" id="3.30.360.10">
    <property type="entry name" value="Dihydrodipicolinate Reductase, domain 2"/>
    <property type="match status" value="1"/>
</dbReference>
<keyword evidence="2" id="KW-0560">Oxidoreductase</keyword>
<feature type="domain" description="Gfo/Idh/MocA-like oxidoreductase N-terminal" evidence="3">
    <location>
        <begin position="5"/>
        <end position="122"/>
    </location>
</feature>
<evidence type="ECO:0000259" key="3">
    <source>
        <dbReference type="Pfam" id="PF01408"/>
    </source>
</evidence>
<comment type="similarity">
    <text evidence="1">Belongs to the Gfo/Idh/MocA family.</text>
</comment>
<dbReference type="InterPro" id="IPR036291">
    <property type="entry name" value="NAD(P)-bd_dom_sf"/>
</dbReference>
<dbReference type="Pfam" id="PF02894">
    <property type="entry name" value="GFO_IDH_MocA_C"/>
    <property type="match status" value="1"/>
</dbReference>
<dbReference type="GO" id="GO:0000166">
    <property type="term" value="F:nucleotide binding"/>
    <property type="evidence" value="ECO:0007669"/>
    <property type="project" value="InterPro"/>
</dbReference>
<evidence type="ECO:0000313" key="5">
    <source>
        <dbReference type="EMBL" id="NDJ18132.1"/>
    </source>
</evidence>
<dbReference type="GO" id="GO:0016491">
    <property type="term" value="F:oxidoreductase activity"/>
    <property type="evidence" value="ECO:0007669"/>
    <property type="project" value="UniProtKB-KW"/>
</dbReference>
<accession>A0A8J7Z0Q4</accession>
<reference evidence="5" key="1">
    <citation type="submission" date="2019-12" db="EMBL/GenBank/DDBJ databases">
        <title>High-Quality draft genome sequences of three cyanobacteria isolated from the limestone walls of the Old Cathedral of Coimbra.</title>
        <authorList>
            <person name="Tiago I."/>
            <person name="Soares F."/>
            <person name="Portugal A."/>
        </authorList>
    </citation>
    <scope>NUCLEOTIDE SEQUENCE</scope>
    <source>
        <strain evidence="5">A</strain>
    </source>
</reference>
<evidence type="ECO:0000256" key="1">
    <source>
        <dbReference type="ARBA" id="ARBA00010928"/>
    </source>
</evidence>
<dbReference type="EMBL" id="WVIE01000013">
    <property type="protein sequence ID" value="NDJ18132.1"/>
    <property type="molecule type" value="Genomic_DNA"/>
</dbReference>
<name>A0A8J7Z0Q4_9CYAN</name>
<evidence type="ECO:0000313" key="6">
    <source>
        <dbReference type="Proteomes" id="UP000646053"/>
    </source>
</evidence>
<dbReference type="InterPro" id="IPR050463">
    <property type="entry name" value="Gfo/Idh/MocA_oxidrdct_glycsds"/>
</dbReference>
<dbReference type="Gene3D" id="3.40.50.720">
    <property type="entry name" value="NAD(P)-binding Rossmann-like Domain"/>
    <property type="match status" value="1"/>
</dbReference>
<protein>
    <submittedName>
        <fullName evidence="5">Gfo/Idh/MocA family oxidoreductase</fullName>
    </submittedName>
</protein>
<dbReference type="InterPro" id="IPR004104">
    <property type="entry name" value="Gfo/Idh/MocA-like_OxRdtase_C"/>
</dbReference>
<dbReference type="InterPro" id="IPR000683">
    <property type="entry name" value="Gfo/Idh/MocA-like_OxRdtase_N"/>
</dbReference>